<dbReference type="InterPro" id="IPR006113">
    <property type="entry name" value="6PGDH_Gnd/GntZ"/>
</dbReference>
<comment type="pathway">
    <text evidence="1 6 7">Carbohydrate degradation; pentose phosphate pathway; D-ribulose 5-phosphate from D-glucose 6-phosphate (oxidative stage): step 3/3.</text>
</comment>
<dbReference type="Gene3D" id="3.40.50.720">
    <property type="entry name" value="NAD(P)-binding Rossmann-like Domain"/>
    <property type="match status" value="1"/>
</dbReference>
<evidence type="ECO:0000256" key="3">
    <source>
        <dbReference type="ARBA" id="ARBA00023002"/>
    </source>
</evidence>
<comment type="function">
    <text evidence="6">Catalyzes the oxidative decarboxylation of 6-phosphogluconate to ribulose 5-phosphate and CO(2), with concomitant reduction of NADP to NADPH.</text>
</comment>
<dbReference type="NCBIfam" id="NF006765">
    <property type="entry name" value="PRK09287.1"/>
    <property type="match status" value="1"/>
</dbReference>
<dbReference type="SUPFAM" id="SSF48179">
    <property type="entry name" value="6-phosphogluconate dehydrogenase C-terminal domain-like"/>
    <property type="match status" value="1"/>
</dbReference>
<dbReference type="Pfam" id="PF03446">
    <property type="entry name" value="NAD_binding_2"/>
    <property type="match status" value="1"/>
</dbReference>
<organism evidence="9 10">
    <name type="scientific">Sphagnum jensenii</name>
    <dbReference type="NCBI Taxonomy" id="128206"/>
    <lineage>
        <taxon>Eukaryota</taxon>
        <taxon>Viridiplantae</taxon>
        <taxon>Streptophyta</taxon>
        <taxon>Embryophyta</taxon>
        <taxon>Bryophyta</taxon>
        <taxon>Sphagnophytina</taxon>
        <taxon>Sphagnopsida</taxon>
        <taxon>Sphagnales</taxon>
        <taxon>Sphagnaceae</taxon>
        <taxon>Sphagnum</taxon>
    </lineage>
</organism>
<keyword evidence="6 7" id="KW-0521">NADP</keyword>
<dbReference type="Gene3D" id="1.20.5.320">
    <property type="entry name" value="6-Phosphogluconate Dehydrogenase, domain 3"/>
    <property type="match status" value="1"/>
</dbReference>
<dbReference type="NCBIfam" id="TIGR00873">
    <property type="entry name" value="gnd"/>
    <property type="match status" value="1"/>
</dbReference>
<evidence type="ECO:0000256" key="5">
    <source>
        <dbReference type="ARBA" id="ARBA00023126"/>
    </source>
</evidence>
<proteinExistence type="inferred from homology"/>
<dbReference type="InterPro" id="IPR008927">
    <property type="entry name" value="6-PGluconate_DH-like_C_sf"/>
</dbReference>
<dbReference type="SUPFAM" id="SSF51735">
    <property type="entry name" value="NAD(P)-binding Rossmann-fold domains"/>
    <property type="match status" value="1"/>
</dbReference>
<evidence type="ECO:0000256" key="7">
    <source>
        <dbReference type="RuleBase" id="RU000485"/>
    </source>
</evidence>
<evidence type="ECO:0000256" key="4">
    <source>
        <dbReference type="ARBA" id="ARBA00023064"/>
    </source>
</evidence>
<dbReference type="PANTHER" id="PTHR11811">
    <property type="entry name" value="6-PHOSPHOGLUCONATE DEHYDROGENASE"/>
    <property type="match status" value="1"/>
</dbReference>
<dbReference type="Proteomes" id="UP001497444">
    <property type="component" value="Unassembled WGS sequence"/>
</dbReference>
<feature type="domain" description="6-phosphogluconate dehydrogenase C-terminal" evidence="8">
    <location>
        <begin position="166"/>
        <end position="467"/>
    </location>
</feature>
<evidence type="ECO:0000313" key="9">
    <source>
        <dbReference type="EMBL" id="CAK9252869.1"/>
    </source>
</evidence>
<keyword evidence="10" id="KW-1185">Reference proteome</keyword>
<dbReference type="PRINTS" id="PR00076">
    <property type="entry name" value="6PGDHDRGNASE"/>
</dbReference>
<dbReference type="InterPro" id="IPR006183">
    <property type="entry name" value="Pgluconate_DH"/>
</dbReference>
<evidence type="ECO:0000256" key="2">
    <source>
        <dbReference type="ARBA" id="ARBA00008419"/>
    </source>
</evidence>
<accession>A0ABP0VEU0</accession>
<keyword evidence="3 6" id="KW-0560">Oxidoreductase</keyword>
<keyword evidence="4 7" id="KW-0311">Gluconate utilization</keyword>
<comment type="similarity">
    <text evidence="2 6 7">Belongs to the 6-phosphogluconate dehydrogenase family.</text>
</comment>
<dbReference type="InterPro" id="IPR036291">
    <property type="entry name" value="NAD(P)-bd_dom_sf"/>
</dbReference>
<dbReference type="InterPro" id="IPR006114">
    <property type="entry name" value="6PGDH_C"/>
</dbReference>
<evidence type="ECO:0000256" key="1">
    <source>
        <dbReference type="ARBA" id="ARBA00004874"/>
    </source>
</evidence>
<gene>
    <name evidence="9" type="ORF">CSSPJE1EN1_LOCUS28247</name>
</gene>
<evidence type="ECO:0000259" key="8">
    <source>
        <dbReference type="SMART" id="SM01350"/>
    </source>
</evidence>
<dbReference type="Pfam" id="PF00393">
    <property type="entry name" value="6PGD"/>
    <property type="match status" value="1"/>
</dbReference>
<dbReference type="EC" id="1.1.1.44" evidence="6 7"/>
<comment type="catalytic activity">
    <reaction evidence="6 7">
        <text>6-phospho-D-gluconate + NADP(+) = D-ribulose 5-phosphate + CO2 + NADPH</text>
        <dbReference type="Rhea" id="RHEA:10116"/>
        <dbReference type="ChEBI" id="CHEBI:16526"/>
        <dbReference type="ChEBI" id="CHEBI:57783"/>
        <dbReference type="ChEBI" id="CHEBI:58121"/>
        <dbReference type="ChEBI" id="CHEBI:58349"/>
        <dbReference type="ChEBI" id="CHEBI:58759"/>
        <dbReference type="EC" id="1.1.1.44"/>
    </reaction>
</comment>
<dbReference type="InterPro" id="IPR006115">
    <property type="entry name" value="6PGDH_NADP-bd"/>
</dbReference>
<dbReference type="PIRSF" id="PIRSF000109">
    <property type="entry name" value="6PGD"/>
    <property type="match status" value="1"/>
</dbReference>
<evidence type="ECO:0000256" key="6">
    <source>
        <dbReference type="PIRNR" id="PIRNR000109"/>
    </source>
</evidence>
<name>A0ABP0VEU0_9BRYO</name>
<comment type="subunit">
    <text evidence="6">Homodimer.</text>
</comment>
<keyword evidence="5 6" id="KW-0570">Pentose shunt</keyword>
<comment type="caution">
    <text evidence="9">The sequence shown here is derived from an EMBL/GenBank/DDBJ whole genome shotgun (WGS) entry which is preliminary data.</text>
</comment>
<protein>
    <recommendedName>
        <fullName evidence="6 7">6-phosphogluconate dehydrogenase, decarboxylating</fullName>
        <ecNumber evidence="6 7">1.1.1.44</ecNumber>
    </recommendedName>
</protein>
<sequence length="467" mass="51938">MGRNLLLNLTDHEIAALGFDKDSAKVKQALVGLKGKAASSATRNIGNFIKQLKRPRNVLLLVPAGPIVDQVIAELRPHLQRDDLIIDAGNSQFKDTERRELALGKNGLLFFGMGVSGGELGARLGPSLMPGGKKQAYNRVAQILKSIAAQAQGKPCVTYLGPGASGHYVKMVHNGIEYGLMQLIAESYSLIKAMLMRHSFNDQFFNDECNRIFTQWNETPELKSYLLEITSRVFLKMDDKTEKRLIDVIRAVAKENGTGKWTCQEAMELQIPLPTINAAVVARDLSSYEEDRKKVNSTLDGPEENFNLALSVNTSNFLDQLRNAYYASSIITFAQGMAMLQKAKSQHKYQYSLESIAEIWRGGCIIRAALLEPIAAAYRTNPKLSNLLLDPYLGSEVARMQGDLRAIVRMASELGCSSPALMASLSYYDGYRSVWLPENLVQAQRDYFGAHTYERVDRSGTFHTNWT</sequence>
<dbReference type="Gene3D" id="1.10.1040.10">
    <property type="entry name" value="N-(1-d-carboxylethyl)-l-norvaline Dehydrogenase, domain 2"/>
    <property type="match status" value="1"/>
</dbReference>
<evidence type="ECO:0000313" key="10">
    <source>
        <dbReference type="Proteomes" id="UP001497444"/>
    </source>
</evidence>
<dbReference type="EMBL" id="CAXAQS010000718">
    <property type="protein sequence ID" value="CAK9252869.1"/>
    <property type="molecule type" value="Genomic_DNA"/>
</dbReference>
<dbReference type="SMART" id="SM01350">
    <property type="entry name" value="6PGD"/>
    <property type="match status" value="1"/>
</dbReference>
<reference evidence="9" key="1">
    <citation type="submission" date="2024-02" db="EMBL/GenBank/DDBJ databases">
        <authorList>
            <consortium name="ELIXIR-Norway"/>
            <consortium name="Elixir Norway"/>
        </authorList>
    </citation>
    <scope>NUCLEOTIDE SEQUENCE</scope>
</reference>
<dbReference type="InterPro" id="IPR013328">
    <property type="entry name" value="6PGD_dom2"/>
</dbReference>